<dbReference type="EMBL" id="ABCS01000005">
    <property type="protein sequence ID" value="EDM81153.1"/>
    <property type="molecule type" value="Genomic_DNA"/>
</dbReference>
<keyword evidence="2" id="KW-1133">Transmembrane helix</keyword>
<name>A6FYZ8_9BACT</name>
<feature type="compositionally biased region" description="Low complexity" evidence="1">
    <location>
        <begin position="46"/>
        <end position="55"/>
    </location>
</feature>
<feature type="region of interest" description="Disordered" evidence="1">
    <location>
        <begin position="33"/>
        <end position="99"/>
    </location>
</feature>
<sequence>MSPLGGLSESAKAKRKAEADAFSAGMASIDLEALSLADDPGPTNAEPPVASSAAPKPKPKPKPEPEPEPEPEPKAAPQYEVEDDHTIPESIDITPPLLAGAPPASGLSLEIAKEAVELARPAEPASANLEPVPDDAHPPGNRRVPTSPHLALDSSAGPGVAAMAAAVARSPSPAPSGRRVLFVSDPLTNLLVGAALGLAVMMIPAKQIAERYEKQHVAPLITDLEGALDHPLGVEAGLVEKPRSIAGRVEEGRKKTRKRFFAVWILVGAPLGLGASQIPRVPSD</sequence>
<keyword evidence="2" id="KW-0812">Transmembrane</keyword>
<gene>
    <name evidence="3" type="ORF">PPSIR1_30095</name>
</gene>
<feature type="transmembrane region" description="Helical" evidence="2">
    <location>
        <begin position="260"/>
        <end position="278"/>
    </location>
</feature>
<protein>
    <submittedName>
        <fullName evidence="3">Uncharacterized protein</fullName>
    </submittedName>
</protein>
<feature type="region of interest" description="Disordered" evidence="1">
    <location>
        <begin position="1"/>
        <end position="21"/>
    </location>
</feature>
<evidence type="ECO:0000313" key="4">
    <source>
        <dbReference type="Proteomes" id="UP000005801"/>
    </source>
</evidence>
<keyword evidence="4" id="KW-1185">Reference proteome</keyword>
<reference evidence="3 4" key="1">
    <citation type="submission" date="2007-06" db="EMBL/GenBank/DDBJ databases">
        <authorList>
            <person name="Shimkets L."/>
            <person name="Ferriera S."/>
            <person name="Johnson J."/>
            <person name="Kravitz S."/>
            <person name="Beeson K."/>
            <person name="Sutton G."/>
            <person name="Rogers Y.-H."/>
            <person name="Friedman R."/>
            <person name="Frazier M."/>
            <person name="Venter J.C."/>
        </authorList>
    </citation>
    <scope>NUCLEOTIDE SEQUENCE [LARGE SCALE GENOMIC DNA]</scope>
    <source>
        <strain evidence="3 4">SIR-1</strain>
    </source>
</reference>
<feature type="transmembrane region" description="Helical" evidence="2">
    <location>
        <begin position="187"/>
        <end position="205"/>
    </location>
</feature>
<organism evidence="3 4">
    <name type="scientific">Plesiocystis pacifica SIR-1</name>
    <dbReference type="NCBI Taxonomy" id="391625"/>
    <lineage>
        <taxon>Bacteria</taxon>
        <taxon>Pseudomonadati</taxon>
        <taxon>Myxococcota</taxon>
        <taxon>Polyangia</taxon>
        <taxon>Nannocystales</taxon>
        <taxon>Nannocystaceae</taxon>
        <taxon>Plesiocystis</taxon>
    </lineage>
</organism>
<evidence type="ECO:0000256" key="2">
    <source>
        <dbReference type="SAM" id="Phobius"/>
    </source>
</evidence>
<dbReference type="AlphaFoldDB" id="A6FYZ8"/>
<proteinExistence type="predicted"/>
<keyword evidence="2" id="KW-0472">Membrane</keyword>
<evidence type="ECO:0000256" key="1">
    <source>
        <dbReference type="SAM" id="MobiDB-lite"/>
    </source>
</evidence>
<evidence type="ECO:0000313" key="3">
    <source>
        <dbReference type="EMBL" id="EDM81153.1"/>
    </source>
</evidence>
<comment type="caution">
    <text evidence="3">The sequence shown here is derived from an EMBL/GenBank/DDBJ whole genome shotgun (WGS) entry which is preliminary data.</text>
</comment>
<feature type="region of interest" description="Disordered" evidence="1">
    <location>
        <begin position="120"/>
        <end position="142"/>
    </location>
</feature>
<dbReference type="Proteomes" id="UP000005801">
    <property type="component" value="Unassembled WGS sequence"/>
</dbReference>
<accession>A6FYZ8</accession>